<name>A0ABP8MGW0_9BACT</name>
<proteinExistence type="predicted"/>
<dbReference type="Proteomes" id="UP001501410">
    <property type="component" value="Unassembled WGS sequence"/>
</dbReference>
<evidence type="ECO:0000313" key="2">
    <source>
        <dbReference type="EMBL" id="GAA4449380.1"/>
    </source>
</evidence>
<dbReference type="InterPro" id="IPR026444">
    <property type="entry name" value="Secre_tail"/>
</dbReference>
<dbReference type="NCBIfam" id="TIGR04183">
    <property type="entry name" value="Por_Secre_tail"/>
    <property type="match status" value="1"/>
</dbReference>
<dbReference type="EMBL" id="BAABEZ010000002">
    <property type="protein sequence ID" value="GAA4449380.1"/>
    <property type="molecule type" value="Genomic_DNA"/>
</dbReference>
<dbReference type="Pfam" id="PF18962">
    <property type="entry name" value="Por_Secre_tail"/>
    <property type="match status" value="1"/>
</dbReference>
<organism evidence="2 3">
    <name type="scientific">Rurimicrobium arvi</name>
    <dbReference type="NCBI Taxonomy" id="2049916"/>
    <lineage>
        <taxon>Bacteria</taxon>
        <taxon>Pseudomonadati</taxon>
        <taxon>Bacteroidota</taxon>
        <taxon>Chitinophagia</taxon>
        <taxon>Chitinophagales</taxon>
        <taxon>Chitinophagaceae</taxon>
        <taxon>Rurimicrobium</taxon>
    </lineage>
</organism>
<comment type="caution">
    <text evidence="2">The sequence shown here is derived from an EMBL/GenBank/DDBJ whole genome shotgun (WGS) entry which is preliminary data.</text>
</comment>
<gene>
    <name evidence="2" type="ORF">GCM10023092_03390</name>
</gene>
<feature type="domain" description="Secretion system C-terminal sorting" evidence="1">
    <location>
        <begin position="194"/>
        <end position="272"/>
    </location>
</feature>
<protein>
    <recommendedName>
        <fullName evidence="1">Secretion system C-terminal sorting domain-containing protein</fullName>
    </recommendedName>
</protein>
<sequence>MAGLVSFAQRTIRTRVSINKPIANYYMTIGSYVDVDYTITNLGPDTIKASDTIMLRDSRHVIGKVTPFFYTVDIPPGSSIQLNSTVLGATWKVLYDTLYMSSYTGAKVSVLLDREDAKIEFPTMRKIYTPRFKDSSRYAWYVEITDIKSQGKINAITYASSGMGNSMDTAHIWTDGWPLSVLDVFSVSTEQIKVFPNPASSQISFEHNFTSGENAALYVVDLLGRVVKQQSLNKGSYYGLQQVTVDLNDVSAGTYFLRLQSGDKVQSAKFLINK</sequence>
<accession>A0ABP8MGW0</accession>
<evidence type="ECO:0000313" key="3">
    <source>
        <dbReference type="Proteomes" id="UP001501410"/>
    </source>
</evidence>
<keyword evidence="3" id="KW-1185">Reference proteome</keyword>
<reference evidence="3" key="1">
    <citation type="journal article" date="2019" name="Int. J. Syst. Evol. Microbiol.">
        <title>The Global Catalogue of Microorganisms (GCM) 10K type strain sequencing project: providing services to taxonomists for standard genome sequencing and annotation.</title>
        <authorList>
            <consortium name="The Broad Institute Genomics Platform"/>
            <consortium name="The Broad Institute Genome Sequencing Center for Infectious Disease"/>
            <person name="Wu L."/>
            <person name="Ma J."/>
        </authorList>
    </citation>
    <scope>NUCLEOTIDE SEQUENCE [LARGE SCALE GENOMIC DNA]</scope>
    <source>
        <strain evidence="3">JCM 31921</strain>
    </source>
</reference>
<evidence type="ECO:0000259" key="1">
    <source>
        <dbReference type="Pfam" id="PF18962"/>
    </source>
</evidence>